<dbReference type="AlphaFoldDB" id="A0A8H7ASW3"/>
<evidence type="ECO:0000313" key="2">
    <source>
        <dbReference type="Proteomes" id="UP000606974"/>
    </source>
</evidence>
<keyword evidence="2" id="KW-1185">Reference proteome</keyword>
<dbReference type="OrthoDB" id="412788at2759"/>
<gene>
    <name evidence="1" type="ORF">GJ744_012047</name>
</gene>
<name>A0A8H7ASW3_9EURO</name>
<accession>A0A8H7ASW3</accession>
<dbReference type="Proteomes" id="UP000606974">
    <property type="component" value="Unassembled WGS sequence"/>
</dbReference>
<comment type="caution">
    <text evidence="1">The sequence shown here is derived from an EMBL/GenBank/DDBJ whole genome shotgun (WGS) entry which is preliminary data.</text>
</comment>
<reference evidence="1" key="1">
    <citation type="submission" date="2020-02" db="EMBL/GenBank/DDBJ databases">
        <authorList>
            <person name="Palmer J.M."/>
        </authorList>
    </citation>
    <scope>NUCLEOTIDE SEQUENCE</scope>
    <source>
        <strain evidence="1">EPUS1.4</strain>
        <tissue evidence="1">Thallus</tissue>
    </source>
</reference>
<evidence type="ECO:0000313" key="1">
    <source>
        <dbReference type="EMBL" id="KAF7512944.1"/>
    </source>
</evidence>
<dbReference type="EMBL" id="JAACFV010000009">
    <property type="protein sequence ID" value="KAF7512944.1"/>
    <property type="molecule type" value="Genomic_DNA"/>
</dbReference>
<proteinExistence type="predicted"/>
<protein>
    <submittedName>
        <fullName evidence="1">Uncharacterized protein</fullName>
    </submittedName>
</protein>
<organism evidence="1 2">
    <name type="scientific">Endocarpon pusillum</name>
    <dbReference type="NCBI Taxonomy" id="364733"/>
    <lineage>
        <taxon>Eukaryota</taxon>
        <taxon>Fungi</taxon>
        <taxon>Dikarya</taxon>
        <taxon>Ascomycota</taxon>
        <taxon>Pezizomycotina</taxon>
        <taxon>Eurotiomycetes</taxon>
        <taxon>Chaetothyriomycetidae</taxon>
        <taxon>Verrucariales</taxon>
        <taxon>Verrucariaceae</taxon>
        <taxon>Endocarpon</taxon>
    </lineage>
</organism>
<sequence>MESSVLSSIYFLQRDALYDSKKVFELKFEPPSGMPKSNMRLEKRDGIKIQDIRDREAQYSFDRNGFSILRANFGMPAKAYYEEYLLRQRYFPKLAHAVKEHLSASQVRIFD</sequence>